<dbReference type="EMBL" id="VJMH01005223">
    <property type="protein sequence ID" value="KAF0698710.1"/>
    <property type="molecule type" value="Genomic_DNA"/>
</dbReference>
<reference evidence="2" key="2">
    <citation type="submission" date="2019-06" db="EMBL/GenBank/DDBJ databases">
        <title>Genomics analysis of Aphanomyces spp. identifies a new class of oomycete effector associated with host adaptation.</title>
        <authorList>
            <person name="Gaulin E."/>
        </authorList>
    </citation>
    <scope>NUCLEOTIDE SEQUENCE</scope>
    <source>
        <strain evidence="2">CBS 578.67</strain>
    </source>
</reference>
<feature type="signal peptide" evidence="1">
    <location>
        <begin position="1"/>
        <end position="18"/>
    </location>
</feature>
<feature type="chain" id="PRO_5036116175" evidence="1">
    <location>
        <begin position="19"/>
        <end position="95"/>
    </location>
</feature>
<sequence>MYTSIAFFIVLAATAANAMEPPCTPGAIQTVLSSSLATPTGAPCLTKLQNAIPASAYGNKTVIAEATARTYESNPEYATWWTSAVSDLKAIIARL</sequence>
<keyword evidence="4" id="KW-1185">Reference proteome</keyword>
<accession>A0A485KRH5</accession>
<dbReference type="Proteomes" id="UP000332933">
    <property type="component" value="Unassembled WGS sequence"/>
</dbReference>
<evidence type="ECO:0000313" key="3">
    <source>
        <dbReference type="EMBL" id="VFT87536.1"/>
    </source>
</evidence>
<gene>
    <name evidence="3" type="primary">Aste57867_10664</name>
    <name evidence="2" type="ORF">As57867_010624</name>
    <name evidence="3" type="ORF">ASTE57867_10664</name>
</gene>
<dbReference type="AlphaFoldDB" id="A0A485KRH5"/>
<evidence type="ECO:0000256" key="1">
    <source>
        <dbReference type="SAM" id="SignalP"/>
    </source>
</evidence>
<reference evidence="3 4" key="1">
    <citation type="submission" date="2019-03" db="EMBL/GenBank/DDBJ databases">
        <authorList>
            <person name="Gaulin E."/>
            <person name="Dumas B."/>
        </authorList>
    </citation>
    <scope>NUCLEOTIDE SEQUENCE [LARGE SCALE GENOMIC DNA]</scope>
    <source>
        <strain evidence="3">CBS 568.67</strain>
    </source>
</reference>
<keyword evidence="1" id="KW-0732">Signal</keyword>
<proteinExistence type="predicted"/>
<evidence type="ECO:0000313" key="2">
    <source>
        <dbReference type="EMBL" id="KAF0698710.1"/>
    </source>
</evidence>
<name>A0A485KRH5_9STRA</name>
<evidence type="ECO:0000313" key="4">
    <source>
        <dbReference type="Proteomes" id="UP000332933"/>
    </source>
</evidence>
<protein>
    <submittedName>
        <fullName evidence="3">Aste57867_10664 protein</fullName>
    </submittedName>
</protein>
<dbReference type="EMBL" id="CAADRA010005244">
    <property type="protein sequence ID" value="VFT87536.1"/>
    <property type="molecule type" value="Genomic_DNA"/>
</dbReference>
<organism evidence="3 4">
    <name type="scientific">Aphanomyces stellatus</name>
    <dbReference type="NCBI Taxonomy" id="120398"/>
    <lineage>
        <taxon>Eukaryota</taxon>
        <taxon>Sar</taxon>
        <taxon>Stramenopiles</taxon>
        <taxon>Oomycota</taxon>
        <taxon>Saprolegniomycetes</taxon>
        <taxon>Saprolegniales</taxon>
        <taxon>Verrucalvaceae</taxon>
        <taxon>Aphanomyces</taxon>
    </lineage>
</organism>